<keyword evidence="5 6" id="KW-0472">Membrane</keyword>
<feature type="transmembrane region" description="Helical" evidence="6">
    <location>
        <begin position="37"/>
        <end position="69"/>
    </location>
</feature>
<evidence type="ECO:0000256" key="2">
    <source>
        <dbReference type="ARBA" id="ARBA00022692"/>
    </source>
</evidence>
<protein>
    <recommendedName>
        <fullName evidence="6">Reticulon</fullName>
    </recommendedName>
</protein>
<dbReference type="GO" id="GO:0043005">
    <property type="term" value="C:neuron projection"/>
    <property type="evidence" value="ECO:0007669"/>
    <property type="project" value="TreeGrafter"/>
</dbReference>
<proteinExistence type="predicted"/>
<keyword evidence="8" id="KW-1185">Reference proteome</keyword>
<evidence type="ECO:0000256" key="3">
    <source>
        <dbReference type="ARBA" id="ARBA00022824"/>
    </source>
</evidence>
<comment type="caution">
    <text evidence="6">Lacks conserved residue(s) required for the propagation of feature annotation.</text>
</comment>
<dbReference type="GO" id="GO:0071787">
    <property type="term" value="P:endoplasmic reticulum tubular network formation"/>
    <property type="evidence" value="ECO:0007669"/>
    <property type="project" value="TreeGrafter"/>
</dbReference>
<dbReference type="PANTHER" id="PTHR45799">
    <property type="entry name" value="RETICULON-LIKE PROTEIN"/>
    <property type="match status" value="1"/>
</dbReference>
<evidence type="ECO:0000256" key="4">
    <source>
        <dbReference type="ARBA" id="ARBA00022989"/>
    </source>
</evidence>
<evidence type="ECO:0000313" key="8">
    <source>
        <dbReference type="Proteomes" id="UP000515145"/>
    </source>
</evidence>
<evidence type="ECO:0000256" key="5">
    <source>
        <dbReference type="ARBA" id="ARBA00023136"/>
    </source>
</evidence>
<dbReference type="PANTHER" id="PTHR45799:SF2">
    <property type="entry name" value="RETICULON-LIKE PROTEIN"/>
    <property type="match status" value="1"/>
</dbReference>
<dbReference type="GeneID" id="114431382"/>
<reference evidence="9" key="1">
    <citation type="submission" date="2025-08" db="UniProtKB">
        <authorList>
            <consortium name="RefSeq"/>
        </authorList>
    </citation>
    <scope>IDENTIFICATION</scope>
</reference>
<dbReference type="GO" id="GO:0005789">
    <property type="term" value="C:endoplasmic reticulum membrane"/>
    <property type="evidence" value="ECO:0007669"/>
    <property type="project" value="UniProtKB-SubCell"/>
</dbReference>
<dbReference type="Pfam" id="PF02453">
    <property type="entry name" value="Reticulon"/>
    <property type="match status" value="1"/>
</dbReference>
<gene>
    <name evidence="9" type="primary">LOC114431382</name>
</gene>
<dbReference type="InterPro" id="IPR003388">
    <property type="entry name" value="Reticulon"/>
</dbReference>
<name>A0A6P7I2E4_9TELE</name>
<dbReference type="GO" id="GO:0030182">
    <property type="term" value="P:neuron differentiation"/>
    <property type="evidence" value="ECO:0007669"/>
    <property type="project" value="TreeGrafter"/>
</dbReference>
<comment type="subcellular location">
    <subcellularLocation>
        <location evidence="1">Endoplasmic reticulum membrane</location>
        <topology evidence="1">Multi-pass membrane protein</topology>
    </subcellularLocation>
</comment>
<dbReference type="PROSITE" id="PS50845">
    <property type="entry name" value="RETICULON"/>
    <property type="match status" value="1"/>
</dbReference>
<dbReference type="Proteomes" id="UP000515145">
    <property type="component" value="Unplaced"/>
</dbReference>
<dbReference type="AlphaFoldDB" id="A0A6P7I2E4"/>
<evidence type="ECO:0000256" key="6">
    <source>
        <dbReference type="RuleBase" id="RU210713"/>
    </source>
</evidence>
<dbReference type="GO" id="GO:0007420">
    <property type="term" value="P:brain development"/>
    <property type="evidence" value="ECO:0007669"/>
    <property type="project" value="TreeGrafter"/>
</dbReference>
<dbReference type="GO" id="GO:0014069">
    <property type="term" value="C:postsynaptic density"/>
    <property type="evidence" value="ECO:0007669"/>
    <property type="project" value="TreeGrafter"/>
</dbReference>
<organism evidence="8 9">
    <name type="scientific">Parambassis ranga</name>
    <name type="common">Indian glassy fish</name>
    <dbReference type="NCBI Taxonomy" id="210632"/>
    <lineage>
        <taxon>Eukaryota</taxon>
        <taxon>Metazoa</taxon>
        <taxon>Chordata</taxon>
        <taxon>Craniata</taxon>
        <taxon>Vertebrata</taxon>
        <taxon>Euteleostomi</taxon>
        <taxon>Actinopterygii</taxon>
        <taxon>Neopterygii</taxon>
        <taxon>Teleostei</taxon>
        <taxon>Neoteleostei</taxon>
        <taxon>Acanthomorphata</taxon>
        <taxon>Ovalentaria</taxon>
        <taxon>Ambassidae</taxon>
        <taxon>Parambassis</taxon>
    </lineage>
</organism>
<dbReference type="InterPro" id="IPR046964">
    <property type="entry name" value="RTN1-4"/>
</dbReference>
<evidence type="ECO:0000259" key="7">
    <source>
        <dbReference type="PROSITE" id="PS50845"/>
    </source>
</evidence>
<accession>A0A6P7I2E4</accession>
<dbReference type="RefSeq" id="XP_028254814.1">
    <property type="nucleotide sequence ID" value="XM_028399013.1"/>
</dbReference>
<keyword evidence="4 6" id="KW-1133">Transmembrane helix</keyword>
<feature type="domain" description="Reticulon" evidence="7">
    <location>
        <begin position="1"/>
        <end position="73"/>
    </location>
</feature>
<evidence type="ECO:0000256" key="1">
    <source>
        <dbReference type="ARBA" id="ARBA00004477"/>
    </source>
</evidence>
<dbReference type="Gene3D" id="1.20.5.2480">
    <property type="match status" value="1"/>
</dbReference>
<sequence length="77" mass="8624">MVHKYSDMILAKINKTVCELGPLFLVQDLADSIKFAVLMWILTYVGALFNGLTLLILGLVGVFSCPIVYEKHQVCKH</sequence>
<evidence type="ECO:0000313" key="9">
    <source>
        <dbReference type="RefSeq" id="XP_028254814.1"/>
    </source>
</evidence>
<keyword evidence="2 6" id="KW-0812">Transmembrane</keyword>
<keyword evidence="3" id="KW-0256">Endoplasmic reticulum</keyword>